<comment type="caution">
    <text evidence="2">The sequence shown here is derived from an EMBL/GenBank/DDBJ whole genome shotgun (WGS) entry which is preliminary data.</text>
</comment>
<gene>
    <name evidence="2" type="ORF">DWW27_23930</name>
</gene>
<evidence type="ECO:0000313" key="2">
    <source>
        <dbReference type="EMBL" id="RGV02625.1"/>
    </source>
</evidence>
<keyword evidence="1" id="KW-1133">Transmembrane helix</keyword>
<evidence type="ECO:0000256" key="1">
    <source>
        <dbReference type="SAM" id="Phobius"/>
    </source>
</evidence>
<protein>
    <submittedName>
        <fullName evidence="2">Uncharacterized protein</fullName>
    </submittedName>
</protein>
<name>A0A3E5FDG5_PHOVU</name>
<keyword evidence="1" id="KW-0812">Transmembrane</keyword>
<feature type="transmembrane region" description="Helical" evidence="1">
    <location>
        <begin position="31"/>
        <end position="49"/>
    </location>
</feature>
<evidence type="ECO:0000313" key="3">
    <source>
        <dbReference type="Proteomes" id="UP000285379"/>
    </source>
</evidence>
<dbReference type="Proteomes" id="UP000285379">
    <property type="component" value="Unassembled WGS sequence"/>
</dbReference>
<accession>A0A3E5FDG5</accession>
<proteinExistence type="predicted"/>
<dbReference type="EMBL" id="QRYT01000131">
    <property type="protein sequence ID" value="RGV02625.1"/>
    <property type="molecule type" value="Genomic_DNA"/>
</dbReference>
<organism evidence="2 3">
    <name type="scientific">Phocaeicola vulgatus</name>
    <name type="common">Bacteroides vulgatus</name>
    <dbReference type="NCBI Taxonomy" id="821"/>
    <lineage>
        <taxon>Bacteria</taxon>
        <taxon>Pseudomonadati</taxon>
        <taxon>Bacteroidota</taxon>
        <taxon>Bacteroidia</taxon>
        <taxon>Bacteroidales</taxon>
        <taxon>Bacteroidaceae</taxon>
        <taxon>Phocaeicola</taxon>
    </lineage>
</organism>
<keyword evidence="1" id="KW-0472">Membrane</keyword>
<reference evidence="2 3" key="1">
    <citation type="submission" date="2018-08" db="EMBL/GenBank/DDBJ databases">
        <title>A genome reference for cultivated species of the human gut microbiota.</title>
        <authorList>
            <person name="Zou Y."/>
            <person name="Xue W."/>
            <person name="Luo G."/>
        </authorList>
    </citation>
    <scope>NUCLEOTIDE SEQUENCE [LARGE SCALE GENOMIC DNA]</scope>
    <source>
        <strain evidence="2 3">AF14-8</strain>
    </source>
</reference>
<sequence length="59" mass="6936">MQIIFNQSFIILCIMQIIPKIIVANKMFVSIIIYLFVMVQTSGNILCYYNNYLLLKITE</sequence>
<dbReference type="AlphaFoldDB" id="A0A3E5FDG5"/>